<feature type="chain" id="PRO_5042187730" evidence="1">
    <location>
        <begin position="18"/>
        <end position="66"/>
    </location>
</feature>
<reference evidence="2" key="1">
    <citation type="submission" date="2023-11" db="EMBL/GenBank/DDBJ databases">
        <title>Genome assemblies of two species of porcelain crab, Petrolisthes cinctipes and Petrolisthes manimaculis (Anomura: Porcellanidae).</title>
        <authorList>
            <person name="Angst P."/>
        </authorList>
    </citation>
    <scope>NUCLEOTIDE SEQUENCE</scope>
    <source>
        <strain evidence="2">PB745_02</strain>
        <tissue evidence="2">Gill</tissue>
    </source>
</reference>
<evidence type="ECO:0000313" key="3">
    <source>
        <dbReference type="Proteomes" id="UP001292094"/>
    </source>
</evidence>
<comment type="caution">
    <text evidence="2">The sequence shown here is derived from an EMBL/GenBank/DDBJ whole genome shotgun (WGS) entry which is preliminary data.</text>
</comment>
<evidence type="ECO:0000313" key="2">
    <source>
        <dbReference type="EMBL" id="KAK4310464.1"/>
    </source>
</evidence>
<proteinExistence type="predicted"/>
<dbReference type="AlphaFoldDB" id="A0AAE1PLD1"/>
<accession>A0AAE1PLD1</accession>
<gene>
    <name evidence="2" type="ORF">Pmani_017993</name>
</gene>
<organism evidence="2 3">
    <name type="scientific">Petrolisthes manimaculis</name>
    <dbReference type="NCBI Taxonomy" id="1843537"/>
    <lineage>
        <taxon>Eukaryota</taxon>
        <taxon>Metazoa</taxon>
        <taxon>Ecdysozoa</taxon>
        <taxon>Arthropoda</taxon>
        <taxon>Crustacea</taxon>
        <taxon>Multicrustacea</taxon>
        <taxon>Malacostraca</taxon>
        <taxon>Eumalacostraca</taxon>
        <taxon>Eucarida</taxon>
        <taxon>Decapoda</taxon>
        <taxon>Pleocyemata</taxon>
        <taxon>Anomura</taxon>
        <taxon>Galatheoidea</taxon>
        <taxon>Porcellanidae</taxon>
        <taxon>Petrolisthes</taxon>
    </lineage>
</organism>
<feature type="signal peptide" evidence="1">
    <location>
        <begin position="1"/>
        <end position="17"/>
    </location>
</feature>
<keyword evidence="1" id="KW-0732">Signal</keyword>
<dbReference type="Proteomes" id="UP001292094">
    <property type="component" value="Unassembled WGS sequence"/>
</dbReference>
<dbReference type="EMBL" id="JAWZYT010001636">
    <property type="protein sequence ID" value="KAK4310464.1"/>
    <property type="molecule type" value="Genomic_DNA"/>
</dbReference>
<name>A0AAE1PLD1_9EUCA</name>
<evidence type="ECO:0000256" key="1">
    <source>
        <dbReference type="SAM" id="SignalP"/>
    </source>
</evidence>
<sequence length="66" mass="7574">MLTLLLLPHCYFITGWMTPDIDTRHSTTKRHINEGHIDIGHSIEGHIDTLHPLKDVFTLDTPLKDT</sequence>
<keyword evidence="3" id="KW-1185">Reference proteome</keyword>
<protein>
    <submittedName>
        <fullName evidence="2">Uncharacterized protein</fullName>
    </submittedName>
</protein>